<proteinExistence type="predicted"/>
<evidence type="ECO:0000256" key="1">
    <source>
        <dbReference type="ARBA" id="ARBA00004167"/>
    </source>
</evidence>
<dbReference type="EMBL" id="QJTC01000003">
    <property type="protein sequence ID" value="PYE79148.1"/>
    <property type="molecule type" value="Genomic_DNA"/>
</dbReference>
<gene>
    <name evidence="8" type="ORF">DFQ15_103136</name>
</gene>
<evidence type="ECO:0000256" key="3">
    <source>
        <dbReference type="ARBA" id="ARBA00022989"/>
    </source>
</evidence>
<keyword evidence="4 6" id="KW-0472">Membrane</keyword>
<comment type="caution">
    <text evidence="8">The sequence shown here is derived from an EMBL/GenBank/DDBJ whole genome shotgun (WGS) entry which is preliminary data.</text>
</comment>
<feature type="region of interest" description="Disordered" evidence="5">
    <location>
        <begin position="480"/>
        <end position="507"/>
    </location>
</feature>
<dbReference type="GO" id="GO:0097347">
    <property type="term" value="C:TAM protein secretion complex"/>
    <property type="evidence" value="ECO:0007669"/>
    <property type="project" value="TreeGrafter"/>
</dbReference>
<evidence type="ECO:0000313" key="9">
    <source>
        <dbReference type="Proteomes" id="UP000247540"/>
    </source>
</evidence>
<dbReference type="PANTHER" id="PTHR36985:SF1">
    <property type="entry name" value="TRANSLOCATION AND ASSEMBLY MODULE SUBUNIT TAMB"/>
    <property type="match status" value="1"/>
</dbReference>
<protein>
    <submittedName>
        <fullName evidence="8">Autotransporter secretion inner membrane protein TamB</fullName>
    </submittedName>
</protein>
<dbReference type="Pfam" id="PF04357">
    <property type="entry name" value="TamB"/>
    <property type="match status" value="1"/>
</dbReference>
<dbReference type="InterPro" id="IPR007452">
    <property type="entry name" value="TamB_C"/>
</dbReference>
<keyword evidence="9" id="KW-1185">Reference proteome</keyword>
<feature type="compositionally biased region" description="Low complexity" evidence="5">
    <location>
        <begin position="399"/>
        <end position="424"/>
    </location>
</feature>
<feature type="transmembrane region" description="Helical" evidence="6">
    <location>
        <begin position="43"/>
        <end position="64"/>
    </location>
</feature>
<feature type="region of interest" description="Disordered" evidence="5">
    <location>
        <begin position="399"/>
        <end position="436"/>
    </location>
</feature>
<dbReference type="RefSeq" id="WP_110464656.1">
    <property type="nucleotide sequence ID" value="NZ_QJTC01000003.1"/>
</dbReference>
<dbReference type="PANTHER" id="PTHR36985">
    <property type="entry name" value="TRANSLOCATION AND ASSEMBLY MODULE SUBUNIT TAMB"/>
    <property type="match status" value="1"/>
</dbReference>
<evidence type="ECO:0000256" key="5">
    <source>
        <dbReference type="SAM" id="MobiDB-lite"/>
    </source>
</evidence>
<feature type="domain" description="Translocation and assembly module TamB C-terminal" evidence="7">
    <location>
        <begin position="1123"/>
        <end position="1468"/>
    </location>
</feature>
<feature type="region of interest" description="Disordered" evidence="5">
    <location>
        <begin position="934"/>
        <end position="957"/>
    </location>
</feature>
<evidence type="ECO:0000256" key="2">
    <source>
        <dbReference type="ARBA" id="ARBA00022692"/>
    </source>
</evidence>
<accession>A0A318SK00</accession>
<dbReference type="OrthoDB" id="5288149at2"/>
<keyword evidence="3 6" id="KW-1133">Transmembrane helix</keyword>
<comment type="subcellular location">
    <subcellularLocation>
        <location evidence="1">Membrane</location>
        <topology evidence="1">Single-pass membrane protein</topology>
    </subcellularLocation>
</comment>
<dbReference type="GO" id="GO:0005886">
    <property type="term" value="C:plasma membrane"/>
    <property type="evidence" value="ECO:0007669"/>
    <property type="project" value="InterPro"/>
</dbReference>
<feature type="region of interest" description="Disordered" evidence="5">
    <location>
        <begin position="1"/>
        <end position="35"/>
    </location>
</feature>
<organism evidence="8 9">
    <name type="scientific">Xylophilus ampelinus</name>
    <dbReference type="NCBI Taxonomy" id="54067"/>
    <lineage>
        <taxon>Bacteria</taxon>
        <taxon>Pseudomonadati</taxon>
        <taxon>Pseudomonadota</taxon>
        <taxon>Betaproteobacteria</taxon>
        <taxon>Burkholderiales</taxon>
        <taxon>Xylophilus</taxon>
    </lineage>
</organism>
<evidence type="ECO:0000259" key="7">
    <source>
        <dbReference type="Pfam" id="PF04357"/>
    </source>
</evidence>
<evidence type="ECO:0000256" key="6">
    <source>
        <dbReference type="SAM" id="Phobius"/>
    </source>
</evidence>
<reference evidence="8 9" key="1">
    <citation type="submission" date="2018-06" db="EMBL/GenBank/DDBJ databases">
        <title>Genomic Encyclopedia of Type Strains, Phase III (KMG-III): the genomes of soil and plant-associated and newly described type strains.</title>
        <authorList>
            <person name="Whitman W."/>
        </authorList>
    </citation>
    <scope>NUCLEOTIDE SEQUENCE [LARGE SCALE GENOMIC DNA]</scope>
    <source>
        <strain evidence="8 9">CECT 7646</strain>
    </source>
</reference>
<keyword evidence="2 6" id="KW-0812">Transmembrane</keyword>
<dbReference type="Proteomes" id="UP000247540">
    <property type="component" value="Unassembled WGS sequence"/>
</dbReference>
<sequence>MAPTSPDAPRPDPLEGARPGSPGGRASAPDPRTPRGHSVIRKVALAFVVVLTLVTVLLGAAWVWTGSSSSLATVLAQVAQRMPAGRTLQSRDVSGSARAGGRIGWLRYESPTLAVELHDTTIGWQWRPLLKKRVQLGELHVARVVAEKRGPGDDSPTRPLQELTLPVEVDLPFQVDAIDWSGPPPLQARNLAGRYRYTGGTHQLEVDGIDVAEGHYSGRATLQGAAPMALDAALATRLRTAVPGTEGTSVALQGQATVKGSLATEAARLAVAARLQQTETGTAPATSADLKAQIAPWLPQPLVQLDARLAALDLAAFWPQLPTTLLEGQVQVQPEADGLRASADLGNAIAGPWDQKRLPVDELQALATLQQGTWTVPEATVRTGGGEIRLEARFTPAVPSDAAATAAPPTPPTGSASPATSSSAPPSPPSATPETPAAWNVNATLRNIRPGALYTRLEGPAIGGTAKAETRGSAILFDADLQASGPAPAKAQSPRKDRAAPAGSPLDGLGLRSLAAKGEWNGRVLDLARLQVQATDASLQGTAEVRVPEQAGEGQLSFVLPGAAGTVQGRMAPASGNGELSLRMRDAARMQAWIARLPGLSGVFAGIGLDGAVQLDGRWQGGWKSLQQRLANGTAPRGGDLTLQATLDAPRLEVRLPAAAPAAGTATAATAPATAAGSAGAAAPTTTAATGMPAPAATAATGTEAAGNAAVVPASAAGKATTPAAAVKAGLPQTIALRKLRAEVSGSLAQATLSLQGDATMGTRRANLRTAASGGMDGPGKWRLALDRLQLEAQDSTLSGPWNLVLDAPVSATVRQEARGLSVEATAGQASLRGPVDGTVRLAWEPVRYSQTTRDKAPAAHRLQSRGRLTGLPMAWAQAFTAGGKDALADLGLAGNLVFDGDWDIDAGDSLRARASLARQSGDIRVETGEAPAVTRVSSSGTGTGIQGAASSSNAPTTAAGIRQARVELKADGDALAAELLWDSERAGQITASASTRLQRADGGWRWAEDAPLAGKLDARLPNVGVWSVLAPPGWRVQGSLQAAATLGGNRAAPRWNGTLDADGLSVRSVVDGVELRNGRLRSTLRDDRLEITELTLQGGTGSSTRIAGIAGSRSTGRGLAGDDGGSLTARGDLAWGDGIRVALNTEIRALRVSVRPDRQVTLSGNLQTRLEKGRLTLRGALTADRAAIILPDGGAPGLGSDVVVHSAAKDREAARAAEREDQAATRVDTAQPPDIVVTFDMGDDFAVQGKGLTTRLTGKLEIASTMGLGVPPRVTGDIRTVQGRYRAYGQQLDIESGLARFSGAYDNPALDILAIRPNIAVRAGVQITGSAQSPVVRLYSDPDLPDAEKLSWVVLGRAAASGGAEAALLQQAALALLSGGGGGSGNIAAKVGLDEVGFKGPGSGSDASAAALTFGKRVSQNVYLTYERSLSGTLGTLYIFYDLTRRLQLRGQTGAKSAVDLVYTITYD</sequence>
<dbReference type="GO" id="GO:0009306">
    <property type="term" value="P:protein secretion"/>
    <property type="evidence" value="ECO:0007669"/>
    <property type="project" value="InterPro"/>
</dbReference>
<evidence type="ECO:0000256" key="4">
    <source>
        <dbReference type="ARBA" id="ARBA00023136"/>
    </source>
</evidence>
<name>A0A318SK00_9BURK</name>
<evidence type="ECO:0000313" key="8">
    <source>
        <dbReference type="EMBL" id="PYE79148.1"/>
    </source>
</evidence>